<evidence type="ECO:0000313" key="2">
    <source>
        <dbReference type="Proteomes" id="UP000053038"/>
    </source>
</evidence>
<dbReference type="OrthoDB" id="898678at2"/>
<name>A0A7V8IMC0_9GAMM</name>
<organism evidence="1 2">
    <name type="scientific">Pectobacterium fontis</name>
    <dbReference type="NCBI Taxonomy" id="2558042"/>
    <lineage>
        <taxon>Bacteria</taxon>
        <taxon>Pseudomonadati</taxon>
        <taxon>Pseudomonadota</taxon>
        <taxon>Gammaproteobacteria</taxon>
        <taxon>Enterobacterales</taxon>
        <taxon>Pectobacteriaceae</taxon>
        <taxon>Pectobacterium</taxon>
    </lineage>
</organism>
<reference evidence="1 2" key="1">
    <citation type="submission" date="2014-10" db="EMBL/GenBank/DDBJ databases">
        <title>Genome sequence of Pectobacterium carotovorum M022.</title>
        <authorList>
            <person name="Chan K.-G."/>
            <person name="Tan W.-S."/>
        </authorList>
    </citation>
    <scope>NUCLEOTIDE SEQUENCE [LARGE SCALE GENOMIC DNA]</scope>
    <source>
        <strain evidence="1 2">M022</strain>
    </source>
</reference>
<comment type="caution">
    <text evidence="1">The sequence shown here is derived from an EMBL/GenBank/DDBJ whole genome shotgun (WGS) entry which is preliminary data.</text>
</comment>
<dbReference type="SUPFAM" id="SSF50494">
    <property type="entry name" value="Trypsin-like serine proteases"/>
    <property type="match status" value="1"/>
</dbReference>
<dbReference type="Pfam" id="PF13365">
    <property type="entry name" value="Trypsin_2"/>
    <property type="match status" value="1"/>
</dbReference>
<gene>
    <name evidence="1" type="ORF">OI69_01570</name>
</gene>
<keyword evidence="2" id="KW-1185">Reference proteome</keyword>
<dbReference type="EMBL" id="JSXC01000002">
    <property type="protein sequence ID" value="KHN56279.1"/>
    <property type="molecule type" value="Genomic_DNA"/>
</dbReference>
<evidence type="ECO:0000313" key="1">
    <source>
        <dbReference type="EMBL" id="KHN56279.1"/>
    </source>
</evidence>
<evidence type="ECO:0008006" key="3">
    <source>
        <dbReference type="Google" id="ProtNLM"/>
    </source>
</evidence>
<sequence length="1916" mass="214053">MMLDAEVRLATCRIACGKDTGTGWLISQDKVLTARHCVENALFNQAPVSLTFRQADTQVELKATVLDEDENTDVCLLLLDAPQDLTPVRLSETRPLPGSSFYAYGWPQSKLGIGHRVEGTIAQILAEPLLGMDIEIAIEQNAVLPRYEGLSGAALITGGNCTGILRVSIENTVGVISVAEMAAFLRRNNLLPAPVTPTESYENTSEAQRVEFRHSFERVITLKRGGYLFLEGAHGIGKSTFCAKFTPKDPTIEHFGTYSFNTGRDGVNAVQQAQPETFVNWLSMQVSLFLTREPGRLIKGDYSVLINEAGQLLTRLGEEYARRNKTGVLFIDGLDEVDKYDEALLNRFTALLPLQLSEGLVVIFSAPGYTRYSAQLGVRVSPADCCTLPALTQASAREYCRQSLKEVPSQGMIRVICDLAQGHPLYLRYLIDLANAGKAEEELAQLPLIDGRIRNYYEMLWVSLQNNPLVVNLLAIIVRLRWGISHAQLTELLSLEELSVLVSTLERISHLLMTPGETTIYHASFADFLAEKTVLREADIQQRLSAYCESHPDTRYGLLNLMYHSLRCDPTRQMWAISRCDQHWADRCVTEGVNPALLLGDVRETLNAALASGSLTDTVRLLLLSHRLSFRYNTLFAQSALLTARALIRIGHPQEALQHVIRFGRLSLPVTQALQVAFDLIRADNDSDALALLSLADDWVEEQLAEVKTGLSYPEFLQLYDMRMNIYFLKGLAGDRRAEGDLKQFQLYWMNVIEQVCDDEGTVRGLRGQMCASFFAGMLFFHGRYISLAKLSENFTGPLQEVTQSFVITFMYYHFLCEEFQVSIDPELLDQLFKDLTTLSCLEHESPVYVDPRTLDAMISSGAPAQMIRNFQGDTSVPLQPVRFIGDDNVSANDVSFLEEMAKHKIQAFCDPSYDCPAPVALTATGWIVGMEELCRMVAWCEGAAGRFHLEGDEAALESVWTVIEKQVLSSLTFPLSDRVAWHDAYALPEAIVPQLYERLALLISSVFPSRLDALLAFIEQHFPRQFGLYSEGFRATLLKILTLLSQVVDDGGIQNRLYDLAFRWYEFVLGNLQNRHELVPELLHLVSLFVRLDAGESARQAYQQVLAFSMGPDWYKEDQFGLMITALKSMSEADAIPQRLLARIACLLDMAGGEMTFQRYVRYARRDFTAALCQHGNFSQAAAYFMCQTYGTTAQLYAEATHGDIDRVSLLKGTRFPGGALDEQDVILNIVRFAVPMCDWALCWALLETYHFGDARHLDNYADAYAQMMINMQDCQDAMAMIAQRLTLIFEAELMPGNRHLFMKYLRSALPEALRDKTDFLNVYLSDNNSAPAQQSEPFEDVAETQHAPPNVFARASLALDEAESQLHRRNTSQAQHKAINALEMFQQEGWSVWSDLSEEHRRAGSILLKSTDSVSEVVTLSRALISAEQHTESWRIADKLIEWLSPAADESVQAELAEHSLSHMEILTGMPVAVIERYDFLNRKEDQHPSSALTRLLLHAVDHPVWMRSEKAADMLLWLLQHHPHYVSDVGPLAFSMVSLNHPDVLCGILDKLSQDDPGSLWTLLSAHLDVAETKKSCCHAGRLATLGRIARRAASLGNASAAEALALLHDGEVRQPLQEKIAQQSPACPKWAEIIAFQWRQLADAGLVDGSLSERAFAVLCEACHPFGWETVEALEELLATGMSGSTAWNGRWEAKLRFALQVALMSVLDDAQCLQAEAIFRICNPEPTDTFRITHFSSPGKQWLNQLMQGKVKFSPIADSQLYLDFYERRNINGVLVLLRLTAYFYRDGVDAPCLSGRFPATALATSVRAGQLDTCVNVQATPAYFGSFTPAIPSQGLITLTRALSHHFKRASWRKGRDVESQGGAPLEEGCYLSIKRDAFRLPPGIRVVWVCEFNNEPIALMNAAGALKIH</sequence>
<dbReference type="InterPro" id="IPR009003">
    <property type="entry name" value="Peptidase_S1_PA"/>
</dbReference>
<dbReference type="Gene3D" id="2.40.10.120">
    <property type="match status" value="1"/>
</dbReference>
<proteinExistence type="predicted"/>
<accession>A0A7V8IMC0</accession>
<dbReference type="SUPFAM" id="SSF52540">
    <property type="entry name" value="P-loop containing nucleoside triphosphate hydrolases"/>
    <property type="match status" value="1"/>
</dbReference>
<protein>
    <recommendedName>
        <fullName evidence="3">Serine protease</fullName>
    </recommendedName>
</protein>
<dbReference type="Proteomes" id="UP000053038">
    <property type="component" value="Unassembled WGS sequence"/>
</dbReference>
<dbReference type="InterPro" id="IPR027417">
    <property type="entry name" value="P-loop_NTPase"/>
</dbReference>
<dbReference type="RefSeq" id="WP_039345188.1">
    <property type="nucleotide sequence ID" value="NZ_JSXC01000002.1"/>
</dbReference>